<evidence type="ECO:0000256" key="1">
    <source>
        <dbReference type="SAM" id="Phobius"/>
    </source>
</evidence>
<dbReference type="EMBL" id="CVRR01000033">
    <property type="protein sequence ID" value="CRL40145.1"/>
    <property type="molecule type" value="Genomic_DNA"/>
</dbReference>
<evidence type="ECO:0000313" key="2">
    <source>
        <dbReference type="EMBL" id="CRL40145.1"/>
    </source>
</evidence>
<dbReference type="OrthoDB" id="9790495at2"/>
<accession>A0A0M6WR55</accession>
<proteinExistence type="predicted"/>
<keyword evidence="1" id="KW-1133">Transmembrane helix</keyword>
<dbReference type="RefSeq" id="WP_055068179.1">
    <property type="nucleotide sequence ID" value="NZ_CP173697.1"/>
</dbReference>
<dbReference type="AlphaFoldDB" id="A0A0M6WR55"/>
<name>A0A0M6WR55_9FIRM</name>
<organism evidence="2 3">
    <name type="scientific">Roseburia faecis</name>
    <dbReference type="NCBI Taxonomy" id="301302"/>
    <lineage>
        <taxon>Bacteria</taxon>
        <taxon>Bacillati</taxon>
        <taxon>Bacillota</taxon>
        <taxon>Clostridia</taxon>
        <taxon>Lachnospirales</taxon>
        <taxon>Lachnospiraceae</taxon>
        <taxon>Roseburia</taxon>
    </lineage>
</organism>
<dbReference type="STRING" id="301302.ERS852420_02237"/>
<reference evidence="3" key="1">
    <citation type="submission" date="2015-05" db="EMBL/GenBank/DDBJ databases">
        <authorList>
            <consortium name="Pathogen Informatics"/>
        </authorList>
    </citation>
    <scope>NUCLEOTIDE SEQUENCE [LARGE SCALE GENOMIC DNA]</scope>
    <source>
        <strain evidence="3">M72</strain>
    </source>
</reference>
<keyword evidence="1" id="KW-0472">Membrane</keyword>
<keyword evidence="1" id="KW-0812">Transmembrane</keyword>
<gene>
    <name evidence="2" type="ORF">M72_08461</name>
</gene>
<feature type="transmembrane region" description="Helical" evidence="1">
    <location>
        <begin position="15"/>
        <end position="36"/>
    </location>
</feature>
<dbReference type="Proteomes" id="UP000049979">
    <property type="component" value="Unassembled WGS sequence"/>
</dbReference>
<keyword evidence="3" id="KW-1185">Reference proteome</keyword>
<protein>
    <recommendedName>
        <fullName evidence="4">FMN-binding domain-containing protein</fullName>
    </recommendedName>
</protein>
<evidence type="ECO:0008006" key="4">
    <source>
        <dbReference type="Google" id="ProtNLM"/>
    </source>
</evidence>
<evidence type="ECO:0000313" key="3">
    <source>
        <dbReference type="Proteomes" id="UP000049979"/>
    </source>
</evidence>
<sequence>MSAKTRIVVLHMKKLVFAGIVTGLGILLVIFLGILLGSSRKQSADKEAVETMYVPGVYTSSVMIDGNPFDVQVSVDEDHINEITMVHLDETVETMYPLVRPTLDELAKQIISSQSLTDLTYSKNNQYTCRLLIGAVSEALEKASPDR</sequence>